<dbReference type="Proteomes" id="UP000007319">
    <property type="component" value="Plasmid AZOBR_p1"/>
</dbReference>
<accession>A0A9P1JVV0</accession>
<sequence length="29" mass="3223">MRLNGPVMTELPEKNHFRDSLSPLGRGLG</sequence>
<proteinExistence type="predicted"/>
<name>A0A9P1JVV0_9PROT</name>
<evidence type="ECO:0000313" key="2">
    <source>
        <dbReference type="EMBL" id="CCD00717.1"/>
    </source>
</evidence>
<keyword evidence="2" id="KW-0614">Plasmid</keyword>
<feature type="region of interest" description="Disordered" evidence="1">
    <location>
        <begin position="1"/>
        <end position="29"/>
    </location>
</feature>
<keyword evidence="3" id="KW-1185">Reference proteome</keyword>
<dbReference type="EMBL" id="HE577328">
    <property type="protein sequence ID" value="CCD00717.1"/>
    <property type="molecule type" value="Genomic_DNA"/>
</dbReference>
<evidence type="ECO:0000256" key="1">
    <source>
        <dbReference type="SAM" id="MobiDB-lite"/>
    </source>
</evidence>
<evidence type="ECO:0000313" key="3">
    <source>
        <dbReference type="Proteomes" id="UP000007319"/>
    </source>
</evidence>
<protein>
    <submittedName>
        <fullName evidence="2">Uncharacterized protein</fullName>
    </submittedName>
</protein>
<geneLocation type="plasmid" evidence="2 3">
    <name>AZOBR_p1</name>
</geneLocation>
<dbReference type="AlphaFoldDB" id="A0A9P1JVV0"/>
<organism evidence="2 3">
    <name type="scientific">Azospirillum baldaniorum</name>
    <dbReference type="NCBI Taxonomy" id="1064539"/>
    <lineage>
        <taxon>Bacteria</taxon>
        <taxon>Pseudomonadati</taxon>
        <taxon>Pseudomonadota</taxon>
        <taxon>Alphaproteobacteria</taxon>
        <taxon>Rhodospirillales</taxon>
        <taxon>Azospirillaceae</taxon>
        <taxon>Azospirillum</taxon>
    </lineage>
</organism>
<reference evidence="2 3" key="1">
    <citation type="journal article" date="2011" name="PLoS Genet.">
        <title>Azospirillum genomes reveal transition of bacteria from aquatic to terrestrial environments.</title>
        <authorList>
            <person name="Wisniewski-Dye F."/>
            <person name="Borziak K."/>
            <person name="Khalsa-Moyers G."/>
            <person name="Alexandre G."/>
            <person name="Sukharnikov L.O."/>
            <person name="Wuichet K."/>
            <person name="Hurst G.B."/>
            <person name="McDonald W.H."/>
            <person name="Robertson J.S."/>
            <person name="Barbe V."/>
            <person name="Calteau A."/>
            <person name="Rouy Z."/>
            <person name="Mangenot S."/>
            <person name="Prigent-Combaret C."/>
            <person name="Normand P."/>
            <person name="Boyer M."/>
            <person name="Siguier P."/>
            <person name="Dessaux Y."/>
            <person name="Elmerich C."/>
            <person name="Condemine G."/>
            <person name="Krishnen G."/>
            <person name="Kennedy I."/>
            <person name="Paterson A.H."/>
            <person name="Gonzalez V."/>
            <person name="Mavingui P."/>
            <person name="Zhulin I.B."/>
        </authorList>
    </citation>
    <scope>NUCLEOTIDE SEQUENCE [LARGE SCALE GENOMIC DNA]</scope>
    <source>
        <strain evidence="2 3">Sp245</strain>
    </source>
</reference>
<gene>
    <name evidence="2" type="ORF">AZOBR_p1120015</name>
</gene>
<dbReference type="KEGG" id="abs:AZOBR_p1120015"/>